<feature type="compositionally biased region" description="Basic and acidic residues" evidence="5">
    <location>
        <begin position="1"/>
        <end position="12"/>
    </location>
</feature>
<proteinExistence type="predicted"/>
<dbReference type="SFLD" id="SFLDG01018">
    <property type="entry name" value="Squalene/Phytoene_Synthase_Lik"/>
    <property type="match status" value="1"/>
</dbReference>
<evidence type="ECO:0000256" key="5">
    <source>
        <dbReference type="SAM" id="MobiDB-lite"/>
    </source>
</evidence>
<feature type="region of interest" description="Disordered" evidence="5">
    <location>
        <begin position="205"/>
        <end position="224"/>
    </location>
</feature>
<dbReference type="InParanoid" id="A0A1E7FZV3"/>
<keyword evidence="3" id="KW-0808">Transferase</keyword>
<evidence type="ECO:0000313" key="6">
    <source>
        <dbReference type="EMBL" id="OEU23686.1"/>
    </source>
</evidence>
<evidence type="ECO:0000256" key="2">
    <source>
        <dbReference type="ARBA" id="ARBA00012396"/>
    </source>
</evidence>
<evidence type="ECO:0000256" key="3">
    <source>
        <dbReference type="ARBA" id="ARBA00022679"/>
    </source>
</evidence>
<protein>
    <recommendedName>
        <fullName evidence="2">15-cis-phytoene synthase</fullName>
        <ecNumber evidence="2">2.5.1.32</ecNumber>
    </recommendedName>
</protein>
<dbReference type="Proteomes" id="UP000095751">
    <property type="component" value="Unassembled WGS sequence"/>
</dbReference>
<dbReference type="EMBL" id="KV784353">
    <property type="protein sequence ID" value="OEU23686.1"/>
    <property type="molecule type" value="Genomic_DNA"/>
</dbReference>
<dbReference type="Pfam" id="PF00494">
    <property type="entry name" value="SQS_PSY"/>
    <property type="match status" value="1"/>
</dbReference>
<organism evidence="6 7">
    <name type="scientific">Fragilariopsis cylindrus CCMP1102</name>
    <dbReference type="NCBI Taxonomy" id="635003"/>
    <lineage>
        <taxon>Eukaryota</taxon>
        <taxon>Sar</taxon>
        <taxon>Stramenopiles</taxon>
        <taxon>Ochrophyta</taxon>
        <taxon>Bacillariophyta</taxon>
        <taxon>Bacillariophyceae</taxon>
        <taxon>Bacillariophycidae</taxon>
        <taxon>Bacillariales</taxon>
        <taxon>Bacillariaceae</taxon>
        <taxon>Fragilariopsis</taxon>
    </lineage>
</organism>
<dbReference type="OrthoDB" id="6600518at2759"/>
<evidence type="ECO:0000313" key="7">
    <source>
        <dbReference type="Proteomes" id="UP000095751"/>
    </source>
</evidence>
<feature type="compositionally biased region" description="Low complexity" evidence="5">
    <location>
        <begin position="205"/>
        <end position="216"/>
    </location>
</feature>
<dbReference type="Gene3D" id="1.10.600.10">
    <property type="entry name" value="Farnesyl Diphosphate Synthase"/>
    <property type="match status" value="1"/>
</dbReference>
<comment type="catalytic activity">
    <reaction evidence="1">
        <text>2 (2E,6E,10E)-geranylgeranyl diphosphate = 15-cis-phytoene + 2 diphosphate</text>
        <dbReference type="Rhea" id="RHEA:34475"/>
        <dbReference type="ChEBI" id="CHEBI:27787"/>
        <dbReference type="ChEBI" id="CHEBI:33019"/>
        <dbReference type="ChEBI" id="CHEBI:58756"/>
        <dbReference type="EC" id="2.5.1.32"/>
    </reaction>
</comment>
<dbReference type="InterPro" id="IPR008949">
    <property type="entry name" value="Isoprenoid_synthase_dom_sf"/>
</dbReference>
<dbReference type="GO" id="GO:0016117">
    <property type="term" value="P:carotenoid biosynthetic process"/>
    <property type="evidence" value="ECO:0007669"/>
    <property type="project" value="UniProtKB-KW"/>
</dbReference>
<dbReference type="EC" id="2.5.1.32" evidence="2"/>
<dbReference type="PROSITE" id="PS01044">
    <property type="entry name" value="SQUALEN_PHYTOEN_SYN_1"/>
    <property type="match status" value="1"/>
</dbReference>
<keyword evidence="4" id="KW-0125">Carotenoid biosynthesis</keyword>
<dbReference type="PANTHER" id="PTHR31480">
    <property type="entry name" value="BIFUNCTIONAL LYCOPENE CYCLASE/PHYTOENE SYNTHASE"/>
    <property type="match status" value="1"/>
</dbReference>
<dbReference type="SUPFAM" id="SSF48576">
    <property type="entry name" value="Terpenoid synthases"/>
    <property type="match status" value="1"/>
</dbReference>
<dbReference type="InterPro" id="IPR019845">
    <property type="entry name" value="Squalene/phytoene_synthase_CS"/>
</dbReference>
<reference evidence="6 7" key="1">
    <citation type="submission" date="2016-09" db="EMBL/GenBank/DDBJ databases">
        <title>Extensive genetic diversity and differential bi-allelic expression allows diatom success in the polar Southern Ocean.</title>
        <authorList>
            <consortium name="DOE Joint Genome Institute"/>
            <person name="Mock T."/>
            <person name="Otillar R.P."/>
            <person name="Strauss J."/>
            <person name="Dupont C."/>
            <person name="Frickenhaus S."/>
            <person name="Maumus F."/>
            <person name="Mcmullan M."/>
            <person name="Sanges R."/>
            <person name="Schmutz J."/>
            <person name="Toseland A."/>
            <person name="Valas R."/>
            <person name="Veluchamy A."/>
            <person name="Ward B.J."/>
            <person name="Allen A."/>
            <person name="Barry K."/>
            <person name="Falciatore A."/>
            <person name="Ferrante M."/>
            <person name="Fortunato A.E."/>
            <person name="Gloeckner G."/>
            <person name="Gruber A."/>
            <person name="Hipkin R."/>
            <person name="Janech M."/>
            <person name="Kroth P."/>
            <person name="Leese F."/>
            <person name="Lindquist E."/>
            <person name="Lyon B.R."/>
            <person name="Martin J."/>
            <person name="Mayer C."/>
            <person name="Parker M."/>
            <person name="Quesneville H."/>
            <person name="Raymond J."/>
            <person name="Uhlig C."/>
            <person name="Valentin K.U."/>
            <person name="Worden A.Z."/>
            <person name="Armbrust E.V."/>
            <person name="Bowler C."/>
            <person name="Green B."/>
            <person name="Moulton V."/>
            <person name="Van Oosterhout C."/>
            <person name="Grigoriev I."/>
        </authorList>
    </citation>
    <scope>NUCLEOTIDE SEQUENCE [LARGE SCALE GENOMIC DNA]</scope>
    <source>
        <strain evidence="6 7">CCMP1102</strain>
    </source>
</reference>
<dbReference type="InterPro" id="IPR002060">
    <property type="entry name" value="Squ/phyt_synthse"/>
</dbReference>
<keyword evidence="7" id="KW-1185">Reference proteome</keyword>
<evidence type="ECO:0000256" key="1">
    <source>
        <dbReference type="ARBA" id="ARBA00001805"/>
    </source>
</evidence>
<evidence type="ECO:0000256" key="4">
    <source>
        <dbReference type="ARBA" id="ARBA00022746"/>
    </source>
</evidence>
<dbReference type="KEGG" id="fcy:FRACYDRAFT_233859"/>
<dbReference type="GO" id="GO:0016765">
    <property type="term" value="F:transferase activity, transferring alkyl or aryl (other than methyl) groups"/>
    <property type="evidence" value="ECO:0007669"/>
    <property type="project" value="InterPro"/>
</dbReference>
<feature type="region of interest" description="Disordered" evidence="5">
    <location>
        <begin position="319"/>
        <end position="344"/>
    </location>
</feature>
<name>A0A1E7FZV3_9STRA</name>
<dbReference type="SFLD" id="SFLDS00005">
    <property type="entry name" value="Isoprenoid_Synthase_Type_I"/>
    <property type="match status" value="1"/>
</dbReference>
<feature type="compositionally biased region" description="Low complexity" evidence="5">
    <location>
        <begin position="319"/>
        <end position="329"/>
    </location>
</feature>
<gene>
    <name evidence="6" type="primary">PSY3</name>
    <name evidence="6" type="ORF">FRACYDRAFT_233859</name>
</gene>
<dbReference type="AlphaFoldDB" id="A0A1E7FZV3"/>
<feature type="region of interest" description="Disordered" evidence="5">
    <location>
        <begin position="1"/>
        <end position="27"/>
    </location>
</feature>
<sequence length="543" mass="61880">MRSFENDPKTKDPFSTYSNVRPRLQDPKMRGINPVELVEKGQQRSNFRTRQMYSMESIVGVNGFLLPTRTTITPTSAQRLLLSSTTAQQQRLSSSYLFMVIDEESSESSSSNYSQDTDNNIINKAIEKLILKHDPILLFVSKLLTNNNNIRNDALALYAWCRRLDEICDNEDNNKHDPNLVKNQLDRWQTRFNLIWETSTSTTTTSAAANTTTTTPNDDDDDDDDDEYLMDLALINCIKRYTYTSSNNEDDSNYDSYLLTRQPFDDMINGMKSDIVVQQEQRLPRIIQTMEELETYAYQVAGTVGTMLLPLLFSISSTSASTSSNSNDRNQNEDENQNQDQNHNKRMSEIGQKIDMAKEPAICLGKAIQLVNILRDAKQDAKLGRIYLPQDLLDQYCNVYNNNNNTNETNNNNNNNEILELALETKSGGGGRGEGGALDGYRTVVQIVSLRAYELLNEAEIGSKATLPSNPFVIQLFVQIIIELYKDYLDELQYNRHYDNICYTTNKNSNTSNNREDNDGRVKISKVRKVQATFRAVIKIVFN</sequence>
<accession>A0A1E7FZV3</accession>